<dbReference type="EMBL" id="DRWR01000121">
    <property type="protein sequence ID" value="HHQ16622.1"/>
    <property type="molecule type" value="Genomic_DNA"/>
</dbReference>
<dbReference type="Gene3D" id="3.30.1150.10">
    <property type="match status" value="1"/>
</dbReference>
<organism evidence="3">
    <name type="scientific">Thermodesulfobacterium geofontis</name>
    <dbReference type="NCBI Taxonomy" id="1295609"/>
    <lineage>
        <taxon>Bacteria</taxon>
        <taxon>Pseudomonadati</taxon>
        <taxon>Thermodesulfobacteriota</taxon>
        <taxon>Thermodesulfobacteria</taxon>
        <taxon>Thermodesulfobacteriales</taxon>
        <taxon>Thermodesulfobacteriaceae</taxon>
        <taxon>Thermodesulfobacterium</taxon>
    </lineage>
</organism>
<evidence type="ECO:0000256" key="1">
    <source>
        <dbReference type="SAM" id="Coils"/>
    </source>
</evidence>
<comment type="caution">
    <text evidence="3">The sequence shown here is derived from an EMBL/GenBank/DDBJ whole genome shotgun (WGS) entry which is preliminary data.</text>
</comment>
<evidence type="ECO:0000256" key="2">
    <source>
        <dbReference type="SAM" id="Phobius"/>
    </source>
</evidence>
<dbReference type="SUPFAM" id="SSF74653">
    <property type="entry name" value="TolA/TonB C-terminal domain"/>
    <property type="match status" value="1"/>
</dbReference>
<dbReference type="AlphaFoldDB" id="A0A7V5XHR0"/>
<keyword evidence="1" id="KW-0175">Coiled coil</keyword>
<reference evidence="3" key="1">
    <citation type="journal article" date="2020" name="mSystems">
        <title>Genome- and Community-Level Interaction Insights into Carbon Utilization and Element Cycling Functions of Hydrothermarchaeota in Hydrothermal Sediment.</title>
        <authorList>
            <person name="Zhou Z."/>
            <person name="Liu Y."/>
            <person name="Xu W."/>
            <person name="Pan J."/>
            <person name="Luo Z.H."/>
            <person name="Li M."/>
        </authorList>
    </citation>
    <scope>NUCLEOTIDE SEQUENCE [LARGE SCALE GENOMIC DNA]</scope>
    <source>
        <strain evidence="3">SpSt-106</strain>
    </source>
</reference>
<dbReference type="Pfam" id="PF13103">
    <property type="entry name" value="TonB_2"/>
    <property type="match status" value="1"/>
</dbReference>
<keyword evidence="2" id="KW-1133">Transmembrane helix</keyword>
<accession>A0A7V5XHR0</accession>
<name>A0A7V5XHR0_9BACT</name>
<proteinExistence type="predicted"/>
<feature type="transmembrane region" description="Helical" evidence="2">
    <location>
        <begin position="7"/>
        <end position="30"/>
    </location>
</feature>
<evidence type="ECO:0008006" key="4">
    <source>
        <dbReference type="Google" id="ProtNLM"/>
    </source>
</evidence>
<gene>
    <name evidence="3" type="ORF">ENM15_07410</name>
</gene>
<keyword evidence="2" id="KW-0812">Transmembrane</keyword>
<evidence type="ECO:0000313" key="3">
    <source>
        <dbReference type="EMBL" id="HHQ16622.1"/>
    </source>
</evidence>
<keyword evidence="2" id="KW-0472">Membrane</keyword>
<feature type="coiled-coil region" evidence="1">
    <location>
        <begin position="98"/>
        <end position="125"/>
    </location>
</feature>
<sequence>MFTKYDIFSYFLSILINILFLLVFFSALNIKMAKEEKIKVRVSFPVEKIGEFENFPTKEEVEKEKIVIPHKEISKENKVFEERILKEKLASIKGRISKESSESDYTLSEREIKELEERMLAFQKKGVSKDTLSGTSSFDTSSASKTLGLEYLLLVKRKLQNNFEVPIYLRSQKDLNAIVGVEISSEGKILHYEFIKKSENSEFNKAVERCLKISSPLPVNESVKIIVEFKGEGVGKIK</sequence>
<protein>
    <recommendedName>
        <fullName evidence="4">TonB C-terminal domain-containing protein</fullName>
    </recommendedName>
</protein>